<organism evidence="2 3">
    <name type="scientific">Mucilaginibacter terrigena</name>
    <dbReference type="NCBI Taxonomy" id="2492395"/>
    <lineage>
        <taxon>Bacteria</taxon>
        <taxon>Pseudomonadati</taxon>
        <taxon>Bacteroidota</taxon>
        <taxon>Sphingobacteriia</taxon>
        <taxon>Sphingobacteriales</taxon>
        <taxon>Sphingobacteriaceae</taxon>
        <taxon>Mucilaginibacter</taxon>
    </lineage>
</organism>
<dbReference type="OrthoDB" id="9811523at2"/>
<reference evidence="2 3" key="1">
    <citation type="submission" date="2019-02" db="EMBL/GenBank/DDBJ databases">
        <title>Bacterial novel species Mucilaginibacter sp. 17JY9-4 isolated from soil.</title>
        <authorList>
            <person name="Jung H.-Y."/>
        </authorList>
    </citation>
    <scope>NUCLEOTIDE SEQUENCE [LARGE SCALE GENOMIC DNA]</scope>
    <source>
        <strain evidence="2 3">17JY9-4</strain>
    </source>
</reference>
<dbReference type="AlphaFoldDB" id="A0A4Q5LMV5"/>
<dbReference type="RefSeq" id="WP_129876002.1">
    <property type="nucleotide sequence ID" value="NZ_SEWG01000003.1"/>
</dbReference>
<keyword evidence="3" id="KW-1185">Reference proteome</keyword>
<dbReference type="PANTHER" id="PTHR43792:SF13">
    <property type="entry name" value="ACETYLTRANSFERASE"/>
    <property type="match status" value="1"/>
</dbReference>
<dbReference type="PROSITE" id="PS51186">
    <property type="entry name" value="GNAT"/>
    <property type="match status" value="1"/>
</dbReference>
<dbReference type="Proteomes" id="UP000293331">
    <property type="component" value="Unassembled WGS sequence"/>
</dbReference>
<protein>
    <submittedName>
        <fullName evidence="2">N-acetyltransferase</fullName>
    </submittedName>
</protein>
<dbReference type="GO" id="GO:0016747">
    <property type="term" value="F:acyltransferase activity, transferring groups other than amino-acyl groups"/>
    <property type="evidence" value="ECO:0007669"/>
    <property type="project" value="InterPro"/>
</dbReference>
<accession>A0A4Q5LMV5</accession>
<dbReference type="InterPro" id="IPR000182">
    <property type="entry name" value="GNAT_dom"/>
</dbReference>
<name>A0A4Q5LMV5_9SPHI</name>
<dbReference type="InterPro" id="IPR016181">
    <property type="entry name" value="Acyl_CoA_acyltransferase"/>
</dbReference>
<dbReference type="Gene3D" id="3.40.630.30">
    <property type="match status" value="1"/>
</dbReference>
<evidence type="ECO:0000259" key="1">
    <source>
        <dbReference type="PROSITE" id="PS51186"/>
    </source>
</evidence>
<proteinExistence type="predicted"/>
<dbReference type="InterPro" id="IPR051531">
    <property type="entry name" value="N-acetyltransferase"/>
</dbReference>
<gene>
    <name evidence="2" type="ORF">EWM62_07230</name>
</gene>
<sequence length="174" mass="19916">MFFIESERLRLIPLTHAQLLLWKVSRHKMELSMGLSPSNMLIDPIWEAEVDDALENWFIPKTLLYPDKFMWYSNWEAVLKSTNTSIGGIGIGYPDENGEAITGYSFDQNHQNKGYGTEALKRICEWGFTNADVKTICADTGVDNFPSQRILTKAGFTQTSINEEGRFIFKLPRK</sequence>
<evidence type="ECO:0000313" key="3">
    <source>
        <dbReference type="Proteomes" id="UP000293331"/>
    </source>
</evidence>
<keyword evidence="2" id="KW-0808">Transferase</keyword>
<dbReference type="PANTHER" id="PTHR43792">
    <property type="entry name" value="GNAT FAMILY, PUTATIVE (AFU_ORTHOLOGUE AFUA_3G00765)-RELATED-RELATED"/>
    <property type="match status" value="1"/>
</dbReference>
<dbReference type="EMBL" id="SEWG01000003">
    <property type="protein sequence ID" value="RYU90442.1"/>
    <property type="molecule type" value="Genomic_DNA"/>
</dbReference>
<dbReference type="Pfam" id="PF13302">
    <property type="entry name" value="Acetyltransf_3"/>
    <property type="match status" value="1"/>
</dbReference>
<feature type="domain" description="N-acetyltransferase" evidence="1">
    <location>
        <begin position="40"/>
        <end position="174"/>
    </location>
</feature>
<evidence type="ECO:0000313" key="2">
    <source>
        <dbReference type="EMBL" id="RYU90442.1"/>
    </source>
</evidence>
<comment type="caution">
    <text evidence="2">The sequence shown here is derived from an EMBL/GenBank/DDBJ whole genome shotgun (WGS) entry which is preliminary data.</text>
</comment>
<dbReference type="SUPFAM" id="SSF55729">
    <property type="entry name" value="Acyl-CoA N-acyltransferases (Nat)"/>
    <property type="match status" value="1"/>
</dbReference>